<evidence type="ECO:0008006" key="4">
    <source>
        <dbReference type="Google" id="ProtNLM"/>
    </source>
</evidence>
<feature type="compositionally biased region" description="Low complexity" evidence="1">
    <location>
        <begin position="272"/>
        <end position="284"/>
    </location>
</feature>
<gene>
    <name evidence="2" type="ORF">IEZ25_19735</name>
</gene>
<evidence type="ECO:0000313" key="2">
    <source>
        <dbReference type="EMBL" id="MBD3916856.1"/>
    </source>
</evidence>
<proteinExistence type="predicted"/>
<sequence length="404" mass="42327">MPANPWELRADVLPLEAAAARWDDIGAVMRRRGDEIVVAARRATEGWDAEAAESYDRHRRQVLDNLDRFTTLAIQISGCLRAISAIMTASQKELDQSWTKVAMVPHESVGESRYLVFRPSEDDERTTVDAGQQEADDIRRRLNLSLDQEGARLRSARAELVTVRTSLMTLAGGYFPQGGVASQDEVSGVGTIAPPSTSVPGSAQAGAGAGAAAALGPIAPVSVSVPDLTGLAVGGLAPVAASAASMLGRRRGGEKKSPGTVPPVGGMGAGGMAARAGTMSRGMASGRSGPARLPTPKLQGQSSEDDAARVAREKAAAKDAKRAAIEEKRAERAARKAEREKEKKERDEHDDGVPSEDVVVGSDREQDDAEPVSDPDADPRVDEVAAQPGATSAETRSGGGDARR</sequence>
<feature type="compositionally biased region" description="Acidic residues" evidence="1">
    <location>
        <begin position="365"/>
        <end position="376"/>
    </location>
</feature>
<evidence type="ECO:0000313" key="3">
    <source>
        <dbReference type="Proteomes" id="UP000649289"/>
    </source>
</evidence>
<feature type="compositionally biased region" description="Basic and acidic residues" evidence="1">
    <location>
        <begin position="306"/>
        <end position="352"/>
    </location>
</feature>
<dbReference type="Proteomes" id="UP000649289">
    <property type="component" value="Unassembled WGS sequence"/>
</dbReference>
<dbReference type="EMBL" id="JACXYY010000009">
    <property type="protein sequence ID" value="MBD3916856.1"/>
    <property type="molecule type" value="Genomic_DNA"/>
</dbReference>
<name>A0ABR8MLF2_9ACTN</name>
<comment type="caution">
    <text evidence="2">The sequence shown here is derived from an EMBL/GenBank/DDBJ whole genome shotgun (WGS) entry which is preliminary data.</text>
</comment>
<organism evidence="2 3">
    <name type="scientific">Nocardioides hwasunensis</name>
    <dbReference type="NCBI Taxonomy" id="397258"/>
    <lineage>
        <taxon>Bacteria</taxon>
        <taxon>Bacillati</taxon>
        <taxon>Actinomycetota</taxon>
        <taxon>Actinomycetes</taxon>
        <taxon>Propionibacteriales</taxon>
        <taxon>Nocardioidaceae</taxon>
        <taxon>Nocardioides</taxon>
    </lineage>
</organism>
<feature type="region of interest" description="Disordered" evidence="1">
    <location>
        <begin position="247"/>
        <end position="404"/>
    </location>
</feature>
<accession>A0ABR8MLF2</accession>
<keyword evidence="3" id="KW-1185">Reference proteome</keyword>
<reference evidence="2 3" key="1">
    <citation type="submission" date="2020-09" db="EMBL/GenBank/DDBJ databases">
        <title>novel species in genus Nocardioides.</title>
        <authorList>
            <person name="Zhang G."/>
        </authorList>
    </citation>
    <scope>NUCLEOTIDE SEQUENCE [LARGE SCALE GENOMIC DNA]</scope>
    <source>
        <strain evidence="2 3">19197</strain>
    </source>
</reference>
<dbReference type="RefSeq" id="WP_191201182.1">
    <property type="nucleotide sequence ID" value="NZ_BAAAPA010000001.1"/>
</dbReference>
<protein>
    <recommendedName>
        <fullName evidence="4">PPE domain-containing protein</fullName>
    </recommendedName>
</protein>
<evidence type="ECO:0000256" key="1">
    <source>
        <dbReference type="SAM" id="MobiDB-lite"/>
    </source>
</evidence>